<evidence type="ECO:0000313" key="1">
    <source>
        <dbReference type="EMBL" id="GHB01744.1"/>
    </source>
</evidence>
<dbReference type="AlphaFoldDB" id="A0A918WCX1"/>
<comment type="caution">
    <text evidence="1">The sequence shown here is derived from an EMBL/GenBank/DDBJ whole genome shotgun (WGS) entry which is preliminary data.</text>
</comment>
<sequence length="81" mass="8662">MTQPTEPVAVEPEQLRGSVEVGLARVDGSPALLVQRGDQTDQRLTDHESRLDALERSRWPLASIAGLAAAGGLGLYQLLGR</sequence>
<gene>
    <name evidence="1" type="ORF">GCM10010305_51250</name>
</gene>
<reference evidence="1" key="1">
    <citation type="journal article" date="2014" name="Int. J. Syst. Evol. Microbiol.">
        <title>Complete genome sequence of Corynebacterium casei LMG S-19264T (=DSM 44701T), isolated from a smear-ripened cheese.</title>
        <authorList>
            <consortium name="US DOE Joint Genome Institute (JGI-PGF)"/>
            <person name="Walter F."/>
            <person name="Albersmeier A."/>
            <person name="Kalinowski J."/>
            <person name="Ruckert C."/>
        </authorList>
    </citation>
    <scope>NUCLEOTIDE SEQUENCE</scope>
    <source>
        <strain evidence="1">JCM 4518</strain>
    </source>
</reference>
<keyword evidence="2" id="KW-1185">Reference proteome</keyword>
<proteinExistence type="predicted"/>
<name>A0A918WCX1_9ACTN</name>
<dbReference type="Proteomes" id="UP000644020">
    <property type="component" value="Unassembled WGS sequence"/>
</dbReference>
<dbReference type="RefSeq" id="WP_189981538.1">
    <property type="nucleotide sequence ID" value="NZ_BMUL01000016.1"/>
</dbReference>
<accession>A0A918WCX1</accession>
<evidence type="ECO:0000313" key="2">
    <source>
        <dbReference type="Proteomes" id="UP000644020"/>
    </source>
</evidence>
<dbReference type="EMBL" id="BMUL01000016">
    <property type="protein sequence ID" value="GHB01744.1"/>
    <property type="molecule type" value="Genomic_DNA"/>
</dbReference>
<organism evidence="1 2">
    <name type="scientific">Streptomyces termitum</name>
    <dbReference type="NCBI Taxonomy" id="67368"/>
    <lineage>
        <taxon>Bacteria</taxon>
        <taxon>Bacillati</taxon>
        <taxon>Actinomycetota</taxon>
        <taxon>Actinomycetes</taxon>
        <taxon>Kitasatosporales</taxon>
        <taxon>Streptomycetaceae</taxon>
        <taxon>Streptomyces</taxon>
    </lineage>
</organism>
<protein>
    <submittedName>
        <fullName evidence="1">Uncharacterized protein</fullName>
    </submittedName>
</protein>
<reference evidence="1" key="2">
    <citation type="submission" date="2020-09" db="EMBL/GenBank/DDBJ databases">
        <authorList>
            <person name="Sun Q."/>
            <person name="Ohkuma M."/>
        </authorList>
    </citation>
    <scope>NUCLEOTIDE SEQUENCE</scope>
    <source>
        <strain evidence="1">JCM 4518</strain>
    </source>
</reference>